<reference evidence="1 2" key="1">
    <citation type="journal article" date="2019" name="Int. J. Syst. Evol. Microbiol.">
        <title>The Global Catalogue of Microorganisms (GCM) 10K type strain sequencing project: providing services to taxonomists for standard genome sequencing and annotation.</title>
        <authorList>
            <consortium name="The Broad Institute Genomics Platform"/>
            <consortium name="The Broad Institute Genome Sequencing Center for Infectious Disease"/>
            <person name="Wu L."/>
            <person name="Ma J."/>
        </authorList>
    </citation>
    <scope>NUCLEOTIDE SEQUENCE [LARGE SCALE GENOMIC DNA]</scope>
    <source>
        <strain evidence="1 2">JCM 14193</strain>
    </source>
</reference>
<dbReference type="Proteomes" id="UP001500740">
    <property type="component" value="Unassembled WGS sequence"/>
</dbReference>
<evidence type="ECO:0000313" key="2">
    <source>
        <dbReference type="Proteomes" id="UP001500740"/>
    </source>
</evidence>
<name>A0ABN0ZW77_9BACI</name>
<comment type="caution">
    <text evidence="1">The sequence shown here is derived from an EMBL/GenBank/DDBJ whole genome shotgun (WGS) entry which is preliminary data.</text>
</comment>
<proteinExistence type="predicted"/>
<gene>
    <name evidence="1" type="ORF">GCM10008935_15570</name>
</gene>
<dbReference type="EMBL" id="BAAACZ010000011">
    <property type="protein sequence ID" value="GAA0461054.1"/>
    <property type="molecule type" value="Genomic_DNA"/>
</dbReference>
<organism evidence="1 2">
    <name type="scientific">Alkalibacillus silvisoli</name>
    <dbReference type="NCBI Taxonomy" id="392823"/>
    <lineage>
        <taxon>Bacteria</taxon>
        <taxon>Bacillati</taxon>
        <taxon>Bacillota</taxon>
        <taxon>Bacilli</taxon>
        <taxon>Bacillales</taxon>
        <taxon>Bacillaceae</taxon>
        <taxon>Alkalibacillus</taxon>
    </lineage>
</organism>
<keyword evidence="2" id="KW-1185">Reference proteome</keyword>
<evidence type="ECO:0000313" key="1">
    <source>
        <dbReference type="EMBL" id="GAA0461054.1"/>
    </source>
</evidence>
<protein>
    <submittedName>
        <fullName evidence="1">Uncharacterized protein</fullName>
    </submittedName>
</protein>
<accession>A0ABN0ZW77</accession>
<sequence length="53" mass="6360">MLDHSGSNWVTHYTYYQCIDGSGYHKFEEQHRHIGDRQEFRTINERVNTACPM</sequence>